<dbReference type="Gene3D" id="3.30.370.10">
    <property type="entry name" value="Barstar-like"/>
    <property type="match status" value="1"/>
</dbReference>
<proteinExistence type="inferred from homology"/>
<protein>
    <submittedName>
        <fullName evidence="3">RNAse (Barnase) inhibitor barstar</fullName>
    </submittedName>
</protein>
<organism evidence="3 4">
    <name type="scientific">Luteimicrobium subarcticum</name>
    <dbReference type="NCBI Taxonomy" id="620910"/>
    <lineage>
        <taxon>Bacteria</taxon>
        <taxon>Bacillati</taxon>
        <taxon>Actinomycetota</taxon>
        <taxon>Actinomycetes</taxon>
        <taxon>Micrococcales</taxon>
        <taxon>Luteimicrobium</taxon>
    </lineage>
</organism>
<dbReference type="EMBL" id="PGTZ01000013">
    <property type="protein sequence ID" value="PJI84908.1"/>
    <property type="molecule type" value="Genomic_DNA"/>
</dbReference>
<dbReference type="Pfam" id="PF01337">
    <property type="entry name" value="Barstar"/>
    <property type="match status" value="1"/>
</dbReference>
<dbReference type="InterPro" id="IPR000468">
    <property type="entry name" value="Barstar"/>
</dbReference>
<comment type="similarity">
    <text evidence="1">Belongs to the barstar family.</text>
</comment>
<accession>A0A2M8W1X6</accession>
<keyword evidence="4" id="KW-1185">Reference proteome</keyword>
<sequence length="219" mass="23873">MWPGQTSTAHVVFDGLVDANPDVSHSLRDAELHVLDQHGRVIGSYGIGSVRVVRPPAPASSEGPAQCTLDFRGYSLPFPYADAVWRQWAGERPRRRGEWLGYPVEAHSSWLHVVQSAWAEEEDPRAAQDEPVGGVLDGRRVVGEDSFFCEIGEAVNGPGGYFGSNLDALEDCLVAPAGGSTPRSLLWEHSDASRDHLSADFVATVAEILRDRRVPFIMA</sequence>
<dbReference type="OrthoDB" id="8859549at2"/>
<evidence type="ECO:0000256" key="1">
    <source>
        <dbReference type="ARBA" id="ARBA00006845"/>
    </source>
</evidence>
<dbReference type="AlphaFoldDB" id="A0A2M8W1X6"/>
<dbReference type="SUPFAM" id="SSF52038">
    <property type="entry name" value="Barstar-related"/>
    <property type="match status" value="1"/>
</dbReference>
<comment type="caution">
    <text evidence="3">The sequence shown here is derived from an EMBL/GenBank/DDBJ whole genome shotgun (WGS) entry which is preliminary data.</text>
</comment>
<reference evidence="3 4" key="1">
    <citation type="submission" date="2017-11" db="EMBL/GenBank/DDBJ databases">
        <title>Genomic Encyclopedia of Archaeal and Bacterial Type Strains, Phase II (KMG-II): From Individual Species to Whole Genera.</title>
        <authorList>
            <person name="Goeker M."/>
        </authorList>
    </citation>
    <scope>NUCLEOTIDE SEQUENCE [LARGE SCALE GENOMIC DNA]</scope>
    <source>
        <strain evidence="3 4">DSM 22413</strain>
    </source>
</reference>
<dbReference type="Proteomes" id="UP000231586">
    <property type="component" value="Unassembled WGS sequence"/>
</dbReference>
<gene>
    <name evidence="3" type="ORF">CLV34_3155</name>
</gene>
<evidence type="ECO:0000259" key="2">
    <source>
        <dbReference type="Pfam" id="PF01337"/>
    </source>
</evidence>
<dbReference type="InterPro" id="IPR035905">
    <property type="entry name" value="Barstar-like_sf"/>
</dbReference>
<name>A0A2M8W1X6_9MICO</name>
<evidence type="ECO:0000313" key="3">
    <source>
        <dbReference type="EMBL" id="PJI84908.1"/>
    </source>
</evidence>
<dbReference type="RefSeq" id="WP_157803885.1">
    <property type="nucleotide sequence ID" value="NZ_PGTZ01000013.1"/>
</dbReference>
<feature type="domain" description="Barstar (barnase inhibitor)" evidence="2">
    <location>
        <begin position="136"/>
        <end position="211"/>
    </location>
</feature>
<evidence type="ECO:0000313" key="4">
    <source>
        <dbReference type="Proteomes" id="UP000231586"/>
    </source>
</evidence>